<feature type="domain" description="VWFA" evidence="3">
    <location>
        <begin position="288"/>
        <end position="463"/>
    </location>
</feature>
<dbReference type="PROSITE" id="PS50234">
    <property type="entry name" value="VWFA"/>
    <property type="match status" value="2"/>
</dbReference>
<keyword evidence="2" id="KW-0732">Signal</keyword>
<keyword evidence="5" id="KW-1185">Reference proteome</keyword>
<dbReference type="SMART" id="SM00327">
    <property type="entry name" value="VWA"/>
    <property type="match status" value="2"/>
</dbReference>
<dbReference type="PANTHER" id="PTHR24020">
    <property type="entry name" value="COLLAGEN ALPHA"/>
    <property type="match status" value="1"/>
</dbReference>
<evidence type="ECO:0000256" key="2">
    <source>
        <dbReference type="SAM" id="SignalP"/>
    </source>
</evidence>
<feature type="chain" id="PRO_5041223453" description="VWFA domain-containing protein" evidence="2">
    <location>
        <begin position="19"/>
        <end position="464"/>
    </location>
</feature>
<evidence type="ECO:0000313" key="4">
    <source>
        <dbReference type="EMBL" id="KAK0410562.1"/>
    </source>
</evidence>
<dbReference type="InterPro" id="IPR050525">
    <property type="entry name" value="ECM_Assembly_Org"/>
</dbReference>
<gene>
    <name evidence="4" type="ORF">QR680_005197</name>
</gene>
<accession>A0AA39HTD7</accession>
<organism evidence="4 5">
    <name type="scientific">Steinernema hermaphroditum</name>
    <dbReference type="NCBI Taxonomy" id="289476"/>
    <lineage>
        <taxon>Eukaryota</taxon>
        <taxon>Metazoa</taxon>
        <taxon>Ecdysozoa</taxon>
        <taxon>Nematoda</taxon>
        <taxon>Chromadorea</taxon>
        <taxon>Rhabditida</taxon>
        <taxon>Tylenchina</taxon>
        <taxon>Panagrolaimomorpha</taxon>
        <taxon>Strongyloidoidea</taxon>
        <taxon>Steinernematidae</taxon>
        <taxon>Steinernema</taxon>
    </lineage>
</organism>
<dbReference type="InterPro" id="IPR036465">
    <property type="entry name" value="vWFA_dom_sf"/>
</dbReference>
<feature type="compositionally biased region" description="Low complexity" evidence="1">
    <location>
        <begin position="253"/>
        <end position="280"/>
    </location>
</feature>
<dbReference type="SUPFAM" id="SSF53300">
    <property type="entry name" value="vWA-like"/>
    <property type="match status" value="2"/>
</dbReference>
<dbReference type="Proteomes" id="UP001175271">
    <property type="component" value="Unassembled WGS sequence"/>
</dbReference>
<feature type="compositionally biased region" description="Polar residues" evidence="1">
    <location>
        <begin position="221"/>
        <end position="236"/>
    </location>
</feature>
<dbReference type="AlphaFoldDB" id="A0AA39HTD7"/>
<evidence type="ECO:0000313" key="5">
    <source>
        <dbReference type="Proteomes" id="UP001175271"/>
    </source>
</evidence>
<dbReference type="Gene3D" id="3.40.50.410">
    <property type="entry name" value="von Willebrand factor, type A domain"/>
    <property type="match status" value="2"/>
</dbReference>
<sequence length="464" mass="50715">MRSLHGVAVLFLLPSILACTDFVFVIDGASKGFQGDTDLLICLVDGIDVSPRGHRLALVEYGAQSAKASKWPKFLFKHIKSSPQAVSALRRFPRFEGPSDATGVLEIIANEVLPLRQSPEVPFVIVHLSDGRFNGSDPRIANLSALLARQANVYVFSAASARDVDVNALAAFSGGNRSRVVVGGDVHGKMLNALRQFLKCEAVEETPRRKPKVNSFVDSAISRTTPRTTKASSTSKGPKADEKKATQKESLKNKFYFNSTTTTTPKSTTTTTTTTPKPYTGKPGCQSDIVLLLDLSGGVRDKRDVYVRLATELVKALKIGPFDTQVGVVRFSGPGRTESQFHLNKHAELEPMLQEIESIEAMGGTTRTGEALLFAAEEFAEKYNARPKADRSVVVFTDGHSQDDPTEPARALQRKGVHVYAVAVEDTEVDPDTEQLLTIASDKQSFFFAKEFSHLKDKLVRRNC</sequence>
<protein>
    <recommendedName>
        <fullName evidence="3">VWFA domain-containing protein</fullName>
    </recommendedName>
</protein>
<dbReference type="EMBL" id="JAUCMV010000003">
    <property type="protein sequence ID" value="KAK0410562.1"/>
    <property type="molecule type" value="Genomic_DNA"/>
</dbReference>
<dbReference type="Pfam" id="PF00092">
    <property type="entry name" value="VWA"/>
    <property type="match status" value="2"/>
</dbReference>
<evidence type="ECO:0000259" key="3">
    <source>
        <dbReference type="PROSITE" id="PS50234"/>
    </source>
</evidence>
<proteinExistence type="predicted"/>
<feature type="region of interest" description="Disordered" evidence="1">
    <location>
        <begin position="209"/>
        <end position="280"/>
    </location>
</feature>
<feature type="domain" description="VWFA" evidence="3">
    <location>
        <begin position="21"/>
        <end position="198"/>
    </location>
</feature>
<evidence type="ECO:0000256" key="1">
    <source>
        <dbReference type="SAM" id="MobiDB-lite"/>
    </source>
</evidence>
<dbReference type="PROSITE" id="PS51257">
    <property type="entry name" value="PROKAR_LIPOPROTEIN"/>
    <property type="match status" value="1"/>
</dbReference>
<dbReference type="InterPro" id="IPR002035">
    <property type="entry name" value="VWF_A"/>
</dbReference>
<name>A0AA39HTD7_9BILA</name>
<dbReference type="PANTHER" id="PTHR24020:SF84">
    <property type="entry name" value="VWFA DOMAIN-CONTAINING PROTEIN"/>
    <property type="match status" value="1"/>
</dbReference>
<feature type="compositionally biased region" description="Basic and acidic residues" evidence="1">
    <location>
        <begin position="238"/>
        <end position="252"/>
    </location>
</feature>
<reference evidence="4" key="1">
    <citation type="submission" date="2023-06" db="EMBL/GenBank/DDBJ databases">
        <title>Genomic analysis of the entomopathogenic nematode Steinernema hermaphroditum.</title>
        <authorList>
            <person name="Schwarz E.M."/>
            <person name="Heppert J.K."/>
            <person name="Baniya A."/>
            <person name="Schwartz H.T."/>
            <person name="Tan C.-H."/>
            <person name="Antoshechkin I."/>
            <person name="Sternberg P.W."/>
            <person name="Goodrich-Blair H."/>
            <person name="Dillman A.R."/>
        </authorList>
    </citation>
    <scope>NUCLEOTIDE SEQUENCE</scope>
    <source>
        <strain evidence="4">PS9179</strain>
        <tissue evidence="4">Whole animal</tissue>
    </source>
</reference>
<comment type="caution">
    <text evidence="4">The sequence shown here is derived from an EMBL/GenBank/DDBJ whole genome shotgun (WGS) entry which is preliminary data.</text>
</comment>
<feature type="signal peptide" evidence="2">
    <location>
        <begin position="1"/>
        <end position="18"/>
    </location>
</feature>